<evidence type="ECO:0000256" key="7">
    <source>
        <dbReference type="SAM" id="SignalP"/>
    </source>
</evidence>
<accession>A0A9Q2XKT8</accession>
<evidence type="ECO:0000256" key="4">
    <source>
        <dbReference type="ARBA" id="ARBA00023001"/>
    </source>
</evidence>
<gene>
    <name evidence="8" type="primary">bcsZ</name>
    <name evidence="8" type="ORF">KUO17_17950</name>
</gene>
<evidence type="ECO:0000256" key="2">
    <source>
        <dbReference type="ARBA" id="ARBA00012601"/>
    </source>
</evidence>
<protein>
    <recommendedName>
        <fullName evidence="2">cellulase</fullName>
        <ecNumber evidence="2">3.2.1.4</ecNumber>
    </recommendedName>
</protein>
<name>A0A9Q2XKT8_9PSED</name>
<dbReference type="Pfam" id="PF01270">
    <property type="entry name" value="Glyco_hydro_8"/>
    <property type="match status" value="1"/>
</dbReference>
<feature type="chain" id="PRO_5040257470" description="cellulase" evidence="7">
    <location>
        <begin position="40"/>
        <end position="412"/>
    </location>
</feature>
<dbReference type="EC" id="3.2.1.4" evidence="2"/>
<comment type="catalytic activity">
    <reaction evidence="1">
        <text>Endohydrolysis of (1-&gt;4)-beta-D-glucosidic linkages in cellulose, lichenin and cereal beta-D-glucans.</text>
        <dbReference type="EC" id="3.2.1.4"/>
    </reaction>
</comment>
<organism evidence="8 9">
    <name type="scientific">Pseudomonas aegrilactucae</name>
    <dbReference type="NCBI Taxonomy" id="2854028"/>
    <lineage>
        <taxon>Bacteria</taxon>
        <taxon>Pseudomonadati</taxon>
        <taxon>Pseudomonadota</taxon>
        <taxon>Gammaproteobacteria</taxon>
        <taxon>Pseudomonadales</taxon>
        <taxon>Pseudomonadaceae</taxon>
        <taxon>Pseudomonas</taxon>
    </lineage>
</organism>
<proteinExistence type="predicted"/>
<dbReference type="RefSeq" id="WP_217976873.1">
    <property type="nucleotide sequence ID" value="NZ_JAHTBI010000065.1"/>
</dbReference>
<dbReference type="InterPro" id="IPR002037">
    <property type="entry name" value="Glyco_hydro_8"/>
</dbReference>
<keyword evidence="7" id="KW-0732">Signal</keyword>
<evidence type="ECO:0000256" key="6">
    <source>
        <dbReference type="ARBA" id="ARBA00023326"/>
    </source>
</evidence>
<sequence>MPLPTGHTTLLPANRLRTRLRQLLGVSALTLLLPGLSQANSCQADPWPLWQVFREHFVQPDGRVLDASTPQQHSSSEGQSYAMFFALVANDQASFDKLWLWARDNLAGGDIKQNLPGWFWGLDDKGQWRLLDRNSASDADLWFAYALIEAARLWNTSAYTAQANQLLANIKAREVADLPGLGMMLLPGAESFAKPDHFWQLNPSYLPVPLLRRMAVVDPKGPWSQIARNTASLIKGVSHNGYVADWVGYRGTGPDKGLFVIDPVKGETGSYDAIRTYMWAGMIPSKDPLAKPILDSLDGMARSVATHGVPPEKVLIQANTTSGDGPFGFSAALLPYFKARQQPWLQEQQRARVEQLMSKRLTPEAVQARQPPYYDFVLSLFALGFMDDRYHFLDDGKLQPLWEASCPRAAKP</sequence>
<comment type="caution">
    <text evidence="8">The sequence shown here is derived from an EMBL/GenBank/DDBJ whole genome shotgun (WGS) entry which is preliminary data.</text>
</comment>
<keyword evidence="9" id="KW-1185">Reference proteome</keyword>
<dbReference type="GO" id="GO:0008810">
    <property type="term" value="F:cellulase activity"/>
    <property type="evidence" value="ECO:0007669"/>
    <property type="project" value="UniProtKB-EC"/>
</dbReference>
<keyword evidence="6" id="KW-0119">Carbohydrate metabolism</keyword>
<keyword evidence="6" id="KW-0624">Polysaccharide degradation</keyword>
<dbReference type="AlphaFoldDB" id="A0A9Q2XKT8"/>
<evidence type="ECO:0000256" key="1">
    <source>
        <dbReference type="ARBA" id="ARBA00000966"/>
    </source>
</evidence>
<dbReference type="NCBIfam" id="NF008305">
    <property type="entry name" value="PRK11097.1"/>
    <property type="match status" value="1"/>
</dbReference>
<reference evidence="8" key="2">
    <citation type="journal article" date="2023" name="Plant Pathol.">
        <title>Dismantling and reorganizing Pseudomonas marginalis sensu#lato.</title>
        <authorList>
            <person name="Sawada H."/>
            <person name="Fujikawa T."/>
            <person name="Satou M."/>
        </authorList>
    </citation>
    <scope>NUCLEOTIDE SEQUENCE</scope>
    <source>
        <strain evidence="8">MAFF 301350</strain>
    </source>
</reference>
<reference evidence="8" key="1">
    <citation type="journal article" date="2022" name="Int. J. Syst. Evol. Microbiol.">
        <title>Pseudomonas aegrilactucae sp. nov. and Pseudomonas morbosilactucae sp. nov., pathogens causing bacterial rot of lettuce in Japan.</title>
        <authorList>
            <person name="Sawada H."/>
            <person name="Fujikawa T."/>
            <person name="Satou M."/>
        </authorList>
    </citation>
    <scope>NUCLEOTIDE SEQUENCE</scope>
    <source>
        <strain evidence="8">MAFF 301350</strain>
    </source>
</reference>
<evidence type="ECO:0000313" key="9">
    <source>
        <dbReference type="Proteomes" id="UP001106592"/>
    </source>
</evidence>
<dbReference type="GO" id="GO:0030245">
    <property type="term" value="P:cellulose catabolic process"/>
    <property type="evidence" value="ECO:0007669"/>
    <property type="project" value="UniProtKB-KW"/>
</dbReference>
<evidence type="ECO:0000313" key="8">
    <source>
        <dbReference type="EMBL" id="MBV6288886.1"/>
    </source>
</evidence>
<keyword evidence="4" id="KW-0136">Cellulose degradation</keyword>
<dbReference type="Proteomes" id="UP001106592">
    <property type="component" value="Unassembled WGS sequence"/>
</dbReference>
<dbReference type="EMBL" id="JAHTBI010000065">
    <property type="protein sequence ID" value="MBV6288886.1"/>
    <property type="molecule type" value="Genomic_DNA"/>
</dbReference>
<keyword evidence="3 8" id="KW-0378">Hydrolase</keyword>
<evidence type="ECO:0000256" key="3">
    <source>
        <dbReference type="ARBA" id="ARBA00022801"/>
    </source>
</evidence>
<keyword evidence="5 8" id="KW-0326">Glycosidase</keyword>
<feature type="signal peptide" evidence="7">
    <location>
        <begin position="1"/>
        <end position="39"/>
    </location>
</feature>
<evidence type="ECO:0000256" key="5">
    <source>
        <dbReference type="ARBA" id="ARBA00023295"/>
    </source>
</evidence>